<gene>
    <name evidence="3" type="ordered locus">WS1367</name>
</gene>
<sequence length="677" mass="78363">MTLLEQFIQAYKEGSEVIQPTFDENLLGLLDLCRYTLSNEKFLPSKELKESLEGLRQRALEPMKVAIIGQFSAGKSTFLNAILSKPILPTGITPVTSKICHLRYGEEFSLEVILEDGRTEFHKIENLKTIEEDHTRKIKQLTVYAPVELLKEVTFLDTPGFNSQNERDTKVTSEVLEEVDGIIWLTLIDNAGKQSELEILQNHLSKYATKSLCVLNQKDKFDSPEEIENTVSYVKNRFGEFFAEVIPVSSKLALQAKGFDKGEIAQEELWQLSRELIQLSSTKEFNKEKILGLIMEHERRVEGFCVEDSQKAMRLYEESNFKPVLSFIHHSIRPQALSAKEFALKRELLKTIEILRIQYENFHGIYEKLEGVFKSYEENLESSLRELKNSHRQELHLIAQDIRYHLENIAEILFRHIRKEDRLHLSKRSKALFGIASIHQRTLLVARLDKDRINEELFLGDSKNVRFFKALQFKIRRAAEKMESSFEGLLRHLEQEIKLWQEPYELARKRHPLGSDSAHSNLRKFAAKSYEMLLKDFTKHQHEMATFVHAELGSLLALFSGAHEKMLELAILRLEERMESSILRHLNNPADFSIYHPSLDEIRTLLEESFALHTYLPKIEGEGTVADRAYQKMFAGSHQLLEEKHTIIKERLTTMQERLATLESLKEKILSTAKNGG</sequence>
<dbReference type="SUPFAM" id="SSF52540">
    <property type="entry name" value="P-loop containing nucleoside triphosphate hydrolases"/>
    <property type="match status" value="1"/>
</dbReference>
<keyword evidence="4" id="KW-1185">Reference proteome</keyword>
<evidence type="ECO:0000313" key="4">
    <source>
        <dbReference type="Proteomes" id="UP000000422"/>
    </source>
</evidence>
<dbReference type="InterPro" id="IPR027417">
    <property type="entry name" value="P-loop_NTPase"/>
</dbReference>
<dbReference type="EMBL" id="BX571660">
    <property type="protein sequence ID" value="CAE10435.1"/>
    <property type="molecule type" value="Genomic_DNA"/>
</dbReference>
<evidence type="ECO:0000259" key="2">
    <source>
        <dbReference type="Pfam" id="PF00350"/>
    </source>
</evidence>
<organism evidence="4">
    <name type="scientific">Wolinella succinogenes (strain ATCC 29543 / DSM 1740 / CCUG 13145 / JCM 31913 / LMG 7466 / NCTC 11488 / FDC 602W)</name>
    <name type="common">Vibrio succinogenes</name>
    <dbReference type="NCBI Taxonomy" id="273121"/>
    <lineage>
        <taxon>Bacteria</taxon>
        <taxon>Pseudomonadati</taxon>
        <taxon>Campylobacterota</taxon>
        <taxon>Epsilonproteobacteria</taxon>
        <taxon>Campylobacterales</taxon>
        <taxon>Helicobacteraceae</taxon>
        <taxon>Wolinella</taxon>
    </lineage>
</organism>
<dbReference type="InterPro" id="IPR051943">
    <property type="entry name" value="TRAFAC_Dynamin-like_GTPase"/>
</dbReference>
<evidence type="ECO:0000313" key="3">
    <source>
        <dbReference type="EMBL" id="CAE10435.1"/>
    </source>
</evidence>
<dbReference type="PANTHER" id="PTHR43681:SF1">
    <property type="entry name" value="SARCALUMENIN"/>
    <property type="match status" value="1"/>
</dbReference>
<dbReference type="KEGG" id="wsu:WS1367"/>
<dbReference type="Proteomes" id="UP000000422">
    <property type="component" value="Chromosome"/>
</dbReference>
<keyword evidence="1" id="KW-0175">Coiled coil</keyword>
<dbReference type="CDD" id="cd09912">
    <property type="entry name" value="DLP_2"/>
    <property type="match status" value="1"/>
</dbReference>
<dbReference type="RefSeq" id="WP_011139220.1">
    <property type="nucleotide sequence ID" value="NC_005090.1"/>
</dbReference>
<feature type="domain" description="Dynamin N-terminal" evidence="2">
    <location>
        <begin position="65"/>
        <end position="217"/>
    </location>
</feature>
<dbReference type="PANTHER" id="PTHR43681">
    <property type="entry name" value="TRANSMEMBRANE GTPASE FZO"/>
    <property type="match status" value="1"/>
</dbReference>
<protein>
    <submittedName>
        <fullName evidence="3">PUTATIVE ATP /GTP BINDING PROTEIN</fullName>
    </submittedName>
</protein>
<dbReference type="InterPro" id="IPR045063">
    <property type="entry name" value="Dynamin_N"/>
</dbReference>
<evidence type="ECO:0000256" key="1">
    <source>
        <dbReference type="SAM" id="Coils"/>
    </source>
</evidence>
<name>Q7M8W0_WOLSU</name>
<dbReference type="GO" id="GO:0005525">
    <property type="term" value="F:GTP binding"/>
    <property type="evidence" value="ECO:0007669"/>
    <property type="project" value="InterPro"/>
</dbReference>
<accession>Q7M8W0</accession>
<dbReference type="Gene3D" id="3.40.50.300">
    <property type="entry name" value="P-loop containing nucleotide triphosphate hydrolases"/>
    <property type="match status" value="1"/>
</dbReference>
<dbReference type="Pfam" id="PF00350">
    <property type="entry name" value="Dynamin_N"/>
    <property type="match status" value="1"/>
</dbReference>
<dbReference type="NCBIfam" id="TIGR00231">
    <property type="entry name" value="small_GTP"/>
    <property type="match status" value="1"/>
</dbReference>
<dbReference type="AlphaFoldDB" id="Q7M8W0"/>
<feature type="coiled-coil region" evidence="1">
    <location>
        <begin position="366"/>
        <end position="393"/>
    </location>
</feature>
<dbReference type="InterPro" id="IPR005225">
    <property type="entry name" value="Small_GTP-bd"/>
</dbReference>
<reference evidence="3 4" key="1">
    <citation type="journal article" date="2003" name="Proc. Natl. Acad. Sci. U.S.A.">
        <title>Complete genome sequence and analysis of Wolinella succinogenes.</title>
        <authorList>
            <person name="Baar C."/>
            <person name="Eppinger M."/>
            <person name="Raddatz G."/>
            <person name="Simon JM."/>
            <person name="Lanz C."/>
            <person name="Klimmek O."/>
            <person name="Nandakumar R."/>
            <person name="Gross R."/>
            <person name="Rosinus A."/>
            <person name="Keller H."/>
            <person name="Jagtap P."/>
            <person name="Linke B."/>
            <person name="Meyer F."/>
            <person name="Lederer H."/>
            <person name="Schuster S.C."/>
        </authorList>
    </citation>
    <scope>NUCLEOTIDE SEQUENCE [LARGE SCALE GENOMIC DNA]</scope>
    <source>
        <strain evidence="4">ATCC 29543 / DSM 1740 / CCUG 13145 / JCM 31913 / LMG 7466 / NCTC 11488 / FDC 602W</strain>
    </source>
</reference>
<dbReference type="STRING" id="273121.WS1367"/>
<proteinExistence type="predicted"/>
<dbReference type="eggNOG" id="COG0699">
    <property type="taxonomic scope" value="Bacteria"/>
</dbReference>
<dbReference type="HOGENOM" id="CLU_447378_0_0_7"/>